<dbReference type="Proteomes" id="UP000199423">
    <property type="component" value="Unassembled WGS sequence"/>
</dbReference>
<dbReference type="EMBL" id="FPCH01000001">
    <property type="protein sequence ID" value="SFV28398.1"/>
    <property type="molecule type" value="Genomic_DNA"/>
</dbReference>
<keyword evidence="2" id="KW-1185">Reference proteome</keyword>
<reference evidence="2" key="1">
    <citation type="submission" date="2016-10" db="EMBL/GenBank/DDBJ databases">
        <authorList>
            <person name="Varghese N."/>
            <person name="Submissions S."/>
        </authorList>
    </citation>
    <scope>NUCLEOTIDE SEQUENCE [LARGE SCALE GENOMIC DNA]</scope>
    <source>
        <strain evidence="2">DSM 1565</strain>
    </source>
</reference>
<evidence type="ECO:0000313" key="2">
    <source>
        <dbReference type="Proteomes" id="UP000199423"/>
    </source>
</evidence>
<dbReference type="RefSeq" id="WP_092864932.1">
    <property type="nucleotide sequence ID" value="NZ_FPCH01000001.1"/>
</dbReference>
<gene>
    <name evidence="1" type="ORF">SAMN04488557_0993</name>
</gene>
<name>A0A1I7N185_9HYPH</name>
<dbReference type="AlphaFoldDB" id="A0A1I7N185"/>
<accession>A0A1I7N185</accession>
<proteinExistence type="predicted"/>
<organism evidence="1 2">
    <name type="scientific">Hyphomicrobium facile</name>
    <dbReference type="NCBI Taxonomy" id="51670"/>
    <lineage>
        <taxon>Bacteria</taxon>
        <taxon>Pseudomonadati</taxon>
        <taxon>Pseudomonadota</taxon>
        <taxon>Alphaproteobacteria</taxon>
        <taxon>Hyphomicrobiales</taxon>
        <taxon>Hyphomicrobiaceae</taxon>
        <taxon>Hyphomicrobium</taxon>
    </lineage>
</organism>
<sequence length="89" mass="9379">MAQSVVCRSFAAAGFLLLAGCAQQGSHPAYIGLSDLSGDDFMGNPLTVHSDDTPEALRHVQSNKVLSAMAFQKVTGRTVDPESLIGRSE</sequence>
<evidence type="ECO:0000313" key="1">
    <source>
        <dbReference type="EMBL" id="SFV28398.1"/>
    </source>
</evidence>
<dbReference type="OrthoDB" id="7933691at2"/>
<protein>
    <submittedName>
        <fullName evidence="1">Uncharacterized protein</fullName>
    </submittedName>
</protein>